<evidence type="ECO:0000256" key="3">
    <source>
        <dbReference type="ARBA" id="ARBA00022741"/>
    </source>
</evidence>
<dbReference type="EMBL" id="CAJJDN010000013">
    <property type="protein sequence ID" value="CAD8059442.1"/>
    <property type="molecule type" value="Genomic_DNA"/>
</dbReference>
<evidence type="ECO:0000256" key="6">
    <source>
        <dbReference type="SAM" id="MobiDB-lite"/>
    </source>
</evidence>
<keyword evidence="5" id="KW-0067">ATP-binding</keyword>
<organism evidence="9 10">
    <name type="scientific">Paramecium sonneborni</name>
    <dbReference type="NCBI Taxonomy" id="65129"/>
    <lineage>
        <taxon>Eukaryota</taxon>
        <taxon>Sar</taxon>
        <taxon>Alveolata</taxon>
        <taxon>Ciliophora</taxon>
        <taxon>Intramacronucleata</taxon>
        <taxon>Oligohymenophorea</taxon>
        <taxon>Peniculida</taxon>
        <taxon>Parameciidae</taxon>
        <taxon>Paramecium</taxon>
    </lineage>
</organism>
<dbReference type="GO" id="GO:0004691">
    <property type="term" value="F:cAMP-dependent protein kinase activity"/>
    <property type="evidence" value="ECO:0007669"/>
    <property type="project" value="TreeGrafter"/>
</dbReference>
<evidence type="ECO:0000313" key="10">
    <source>
        <dbReference type="Proteomes" id="UP000692954"/>
    </source>
</evidence>
<dbReference type="OrthoDB" id="63267at2759"/>
<feature type="domain" description="Protein kinase" evidence="7">
    <location>
        <begin position="1"/>
        <end position="138"/>
    </location>
</feature>
<proteinExistence type="predicted"/>
<comment type="caution">
    <text evidence="9">The sequence shown here is derived from an EMBL/GenBank/DDBJ whole genome shotgun (WGS) entry which is preliminary data.</text>
</comment>
<dbReference type="AlphaFoldDB" id="A0A8S1L240"/>
<dbReference type="Pfam" id="PF00069">
    <property type="entry name" value="Pkinase"/>
    <property type="match status" value="1"/>
</dbReference>
<keyword evidence="2" id="KW-0808">Transferase</keyword>
<feature type="region of interest" description="Disordered" evidence="6">
    <location>
        <begin position="208"/>
        <end position="230"/>
    </location>
</feature>
<evidence type="ECO:0000256" key="4">
    <source>
        <dbReference type="ARBA" id="ARBA00022777"/>
    </source>
</evidence>
<evidence type="ECO:0000259" key="7">
    <source>
        <dbReference type="PROSITE" id="PS50011"/>
    </source>
</evidence>
<dbReference type="GO" id="GO:0005952">
    <property type="term" value="C:cAMP-dependent protein kinase complex"/>
    <property type="evidence" value="ECO:0007669"/>
    <property type="project" value="TreeGrafter"/>
</dbReference>
<dbReference type="GO" id="GO:0005524">
    <property type="term" value="F:ATP binding"/>
    <property type="evidence" value="ECO:0007669"/>
    <property type="project" value="UniProtKB-KW"/>
</dbReference>
<dbReference type="Proteomes" id="UP000692954">
    <property type="component" value="Unassembled WGS sequence"/>
</dbReference>
<sequence length="230" mass="26114">MIKDIQNQLIWELLVNGNQKMLKTQVELLGIWLQKLCAVKFTIFYSNQLGQNHGVGVDYYALGVIVYECIMGKRPYTGKSRQEIRDQVIAKQVQIKNTDIPAGWSLEAVDFANKLIQRKPANRLGVNGPDEVKAHQWFKDYSWDKLLERQLTSPYIPKEDEMVQIANENRRDSANEIDPEKGTLSKAFIFIDYLAQFGGYSFNGSNNNNNNAKPQSTNVSVPAILSTKAN</sequence>
<dbReference type="PROSITE" id="PS50011">
    <property type="entry name" value="PROTEIN_KINASE_DOM"/>
    <property type="match status" value="1"/>
</dbReference>
<dbReference type="PROSITE" id="PS51285">
    <property type="entry name" value="AGC_KINASE_CTER"/>
    <property type="match status" value="1"/>
</dbReference>
<keyword evidence="4" id="KW-0418">Kinase</keyword>
<dbReference type="InterPro" id="IPR000961">
    <property type="entry name" value="AGC-kinase_C"/>
</dbReference>
<evidence type="ECO:0000259" key="8">
    <source>
        <dbReference type="PROSITE" id="PS51285"/>
    </source>
</evidence>
<dbReference type="InterPro" id="IPR000719">
    <property type="entry name" value="Prot_kinase_dom"/>
</dbReference>
<gene>
    <name evidence="9" type="ORF">PSON_ATCC_30995.1.T0130265</name>
</gene>
<dbReference type="PANTHER" id="PTHR24353:SF37">
    <property type="entry name" value="CAMP-DEPENDENT PROTEIN KINASE CATALYTIC SUBUNIT PRKX"/>
    <property type="match status" value="1"/>
</dbReference>
<evidence type="ECO:0000256" key="1">
    <source>
        <dbReference type="ARBA" id="ARBA00022527"/>
    </source>
</evidence>
<protein>
    <submittedName>
        <fullName evidence="9">Uncharacterized protein</fullName>
    </submittedName>
</protein>
<evidence type="ECO:0000256" key="2">
    <source>
        <dbReference type="ARBA" id="ARBA00022679"/>
    </source>
</evidence>
<dbReference type="PANTHER" id="PTHR24353">
    <property type="entry name" value="CYCLIC NUCLEOTIDE-DEPENDENT PROTEIN KINASE"/>
    <property type="match status" value="1"/>
</dbReference>
<name>A0A8S1L240_9CILI</name>
<keyword evidence="10" id="KW-1185">Reference proteome</keyword>
<evidence type="ECO:0000313" key="9">
    <source>
        <dbReference type="EMBL" id="CAD8059442.1"/>
    </source>
</evidence>
<keyword evidence="1" id="KW-0723">Serine/threonine-protein kinase</keyword>
<keyword evidence="3" id="KW-0547">Nucleotide-binding</keyword>
<evidence type="ECO:0000256" key="5">
    <source>
        <dbReference type="ARBA" id="ARBA00022840"/>
    </source>
</evidence>
<feature type="domain" description="AGC-kinase C-terminal" evidence="8">
    <location>
        <begin position="139"/>
        <end position="212"/>
    </location>
</feature>
<accession>A0A8S1L240</accession>
<reference evidence="9" key="1">
    <citation type="submission" date="2021-01" db="EMBL/GenBank/DDBJ databases">
        <authorList>
            <consortium name="Genoscope - CEA"/>
            <person name="William W."/>
        </authorList>
    </citation>
    <scope>NUCLEOTIDE SEQUENCE</scope>
</reference>